<reference evidence="2" key="1">
    <citation type="journal article" date="2021" name="Nat. Commun.">
        <title>Genetic determinants of endophytism in the Arabidopsis root mycobiome.</title>
        <authorList>
            <person name="Mesny F."/>
            <person name="Miyauchi S."/>
            <person name="Thiergart T."/>
            <person name="Pickel B."/>
            <person name="Atanasova L."/>
            <person name="Karlsson M."/>
            <person name="Huettel B."/>
            <person name="Barry K.W."/>
            <person name="Haridas S."/>
            <person name="Chen C."/>
            <person name="Bauer D."/>
            <person name="Andreopoulos W."/>
            <person name="Pangilinan J."/>
            <person name="LaButti K."/>
            <person name="Riley R."/>
            <person name="Lipzen A."/>
            <person name="Clum A."/>
            <person name="Drula E."/>
            <person name="Henrissat B."/>
            <person name="Kohler A."/>
            <person name="Grigoriev I.V."/>
            <person name="Martin F.M."/>
            <person name="Hacquard S."/>
        </authorList>
    </citation>
    <scope>NUCLEOTIDE SEQUENCE</scope>
    <source>
        <strain evidence="2">MPI-CAGE-CH-0230</strain>
    </source>
</reference>
<protein>
    <submittedName>
        <fullName evidence="2">Uncharacterized protein</fullName>
    </submittedName>
</protein>
<proteinExistence type="predicted"/>
<keyword evidence="3" id="KW-1185">Reference proteome</keyword>
<dbReference type="GeneID" id="70192222"/>
<accession>A0A9P8Y024</accession>
<dbReference type="Proteomes" id="UP000756346">
    <property type="component" value="Unassembled WGS sequence"/>
</dbReference>
<dbReference type="AlphaFoldDB" id="A0A9P8Y024"/>
<evidence type="ECO:0000313" key="3">
    <source>
        <dbReference type="Proteomes" id="UP000756346"/>
    </source>
</evidence>
<organism evidence="2 3">
    <name type="scientific">Microdochium trichocladiopsis</name>
    <dbReference type="NCBI Taxonomy" id="1682393"/>
    <lineage>
        <taxon>Eukaryota</taxon>
        <taxon>Fungi</taxon>
        <taxon>Dikarya</taxon>
        <taxon>Ascomycota</taxon>
        <taxon>Pezizomycotina</taxon>
        <taxon>Sordariomycetes</taxon>
        <taxon>Xylariomycetidae</taxon>
        <taxon>Xylariales</taxon>
        <taxon>Microdochiaceae</taxon>
        <taxon>Microdochium</taxon>
    </lineage>
</organism>
<dbReference type="RefSeq" id="XP_046009514.1">
    <property type="nucleotide sequence ID" value="XM_046162676.1"/>
</dbReference>
<gene>
    <name evidence="2" type="ORF">B0I36DRAFT_433775</name>
</gene>
<evidence type="ECO:0000256" key="1">
    <source>
        <dbReference type="SAM" id="MobiDB-lite"/>
    </source>
</evidence>
<sequence length="125" mass="13268">MFVRRCDRGGNRQLRLPNSQHRGAAGMDDGATARTAWQRTGASPLGYQSSAAHRGGARTLAAQGSELAAANVLGESFTPGQHHSKTACALFVRGSPVAPHYCISTRDILVLLCAILSSRHDLEEA</sequence>
<feature type="region of interest" description="Disordered" evidence="1">
    <location>
        <begin position="8"/>
        <end position="29"/>
    </location>
</feature>
<dbReference type="EMBL" id="JAGTJQ010000008">
    <property type="protein sequence ID" value="KAH7026297.1"/>
    <property type="molecule type" value="Genomic_DNA"/>
</dbReference>
<name>A0A9P8Y024_9PEZI</name>
<comment type="caution">
    <text evidence="2">The sequence shown here is derived from an EMBL/GenBank/DDBJ whole genome shotgun (WGS) entry which is preliminary data.</text>
</comment>
<evidence type="ECO:0000313" key="2">
    <source>
        <dbReference type="EMBL" id="KAH7026297.1"/>
    </source>
</evidence>